<comment type="caution">
    <text evidence="2">The sequence shown here is derived from an EMBL/GenBank/DDBJ whole genome shotgun (WGS) entry which is preliminary data.</text>
</comment>
<sequence length="32" mass="3589">MNENLRIALAIIFTLFSGLLVSFGFLLMGKMK</sequence>
<reference evidence="2" key="1">
    <citation type="journal article" date="2015" name="Nature">
        <title>Complex archaea that bridge the gap between prokaryotes and eukaryotes.</title>
        <authorList>
            <person name="Spang A."/>
            <person name="Saw J.H."/>
            <person name="Jorgensen S.L."/>
            <person name="Zaremba-Niedzwiedzka K."/>
            <person name="Martijn J."/>
            <person name="Lind A.E."/>
            <person name="van Eijk R."/>
            <person name="Schleper C."/>
            <person name="Guy L."/>
            <person name="Ettema T.J."/>
        </authorList>
    </citation>
    <scope>NUCLEOTIDE SEQUENCE</scope>
</reference>
<keyword evidence="1" id="KW-1133">Transmembrane helix</keyword>
<evidence type="ECO:0000313" key="2">
    <source>
        <dbReference type="EMBL" id="KKL94532.1"/>
    </source>
</evidence>
<keyword evidence="1" id="KW-0812">Transmembrane</keyword>
<gene>
    <name evidence="2" type="ORF">LCGC14_1863750</name>
</gene>
<evidence type="ECO:0000256" key="1">
    <source>
        <dbReference type="SAM" id="Phobius"/>
    </source>
</evidence>
<organism evidence="2">
    <name type="scientific">marine sediment metagenome</name>
    <dbReference type="NCBI Taxonomy" id="412755"/>
    <lineage>
        <taxon>unclassified sequences</taxon>
        <taxon>metagenomes</taxon>
        <taxon>ecological metagenomes</taxon>
    </lineage>
</organism>
<protein>
    <submittedName>
        <fullName evidence="2">Uncharacterized protein</fullName>
    </submittedName>
</protein>
<dbReference type="AlphaFoldDB" id="A0A0F9J5Q2"/>
<feature type="transmembrane region" description="Helical" evidence="1">
    <location>
        <begin position="6"/>
        <end position="28"/>
    </location>
</feature>
<dbReference type="EMBL" id="LAZR01018901">
    <property type="protein sequence ID" value="KKL94532.1"/>
    <property type="molecule type" value="Genomic_DNA"/>
</dbReference>
<proteinExistence type="predicted"/>
<keyword evidence="1" id="KW-0472">Membrane</keyword>
<name>A0A0F9J5Q2_9ZZZZ</name>
<accession>A0A0F9J5Q2</accession>